<evidence type="ECO:0000313" key="2">
    <source>
        <dbReference type="WBParaSite" id="PS1159_v2.g15644.t1"/>
    </source>
</evidence>
<name>A0AC35FAZ2_9BILA</name>
<accession>A0AC35FAZ2</accession>
<sequence>MSEDFDNSCIICMKEYNHVLHRKVTLMCMHSICITCTVKSFITLKCRCEQKHTRHIHCALCRYPSAKNDIIFDELDIENELFPPEEEEEEEEEEYEPESPLPPPPTPPVLIQVSPIEEVIVIDDTGAAMESTTTFQNLAPEIVPVWDFYNQLTQNPINNNNNYILTELEYIKQIILQLLHQ</sequence>
<protein>
    <submittedName>
        <fullName evidence="2">RING-type domain-containing protein</fullName>
    </submittedName>
</protein>
<evidence type="ECO:0000313" key="1">
    <source>
        <dbReference type="Proteomes" id="UP000887580"/>
    </source>
</evidence>
<dbReference type="Proteomes" id="UP000887580">
    <property type="component" value="Unplaced"/>
</dbReference>
<dbReference type="WBParaSite" id="PS1159_v2.g15644.t1">
    <property type="protein sequence ID" value="PS1159_v2.g15644.t1"/>
    <property type="gene ID" value="PS1159_v2.g15644"/>
</dbReference>
<organism evidence="1 2">
    <name type="scientific">Panagrolaimus sp. PS1159</name>
    <dbReference type="NCBI Taxonomy" id="55785"/>
    <lineage>
        <taxon>Eukaryota</taxon>
        <taxon>Metazoa</taxon>
        <taxon>Ecdysozoa</taxon>
        <taxon>Nematoda</taxon>
        <taxon>Chromadorea</taxon>
        <taxon>Rhabditida</taxon>
        <taxon>Tylenchina</taxon>
        <taxon>Panagrolaimomorpha</taxon>
        <taxon>Panagrolaimoidea</taxon>
        <taxon>Panagrolaimidae</taxon>
        <taxon>Panagrolaimus</taxon>
    </lineage>
</organism>
<proteinExistence type="predicted"/>
<reference evidence="2" key="1">
    <citation type="submission" date="2022-11" db="UniProtKB">
        <authorList>
            <consortium name="WormBaseParasite"/>
        </authorList>
    </citation>
    <scope>IDENTIFICATION</scope>
</reference>